<keyword evidence="7 13" id="KW-0378">Hydrolase</keyword>
<dbReference type="AlphaFoldDB" id="A0A9P4HGZ5"/>
<dbReference type="InterPro" id="IPR011096">
    <property type="entry name" value="FTP_domain"/>
</dbReference>
<name>A0A9P4HGZ5_9PLEO</name>
<keyword evidence="5 12" id="KW-0479">Metal-binding</keyword>
<dbReference type="GO" id="GO:0005576">
    <property type="term" value="C:extracellular region"/>
    <property type="evidence" value="ECO:0007669"/>
    <property type="project" value="UniProtKB-SubCell"/>
</dbReference>
<dbReference type="Pfam" id="PF07504">
    <property type="entry name" value="FTP"/>
    <property type="match status" value="1"/>
</dbReference>
<dbReference type="GO" id="GO:0004222">
    <property type="term" value="F:metalloendopeptidase activity"/>
    <property type="evidence" value="ECO:0007669"/>
    <property type="project" value="InterPro"/>
</dbReference>
<comment type="cofactor">
    <cofactor evidence="12">
        <name>Zn(2+)</name>
        <dbReference type="ChEBI" id="CHEBI:29105"/>
    </cofactor>
    <text evidence="12">Binds 1 zinc ion per subunit.</text>
</comment>
<dbReference type="SUPFAM" id="SSF55486">
    <property type="entry name" value="Metalloproteases ('zincins'), catalytic domain"/>
    <property type="match status" value="1"/>
</dbReference>
<feature type="binding site" evidence="12">
    <location>
        <position position="455"/>
    </location>
    <ligand>
        <name>Zn(2+)</name>
        <dbReference type="ChEBI" id="CHEBI:29105"/>
        <note>catalytic</note>
    </ligand>
</feature>
<evidence type="ECO:0000256" key="12">
    <source>
        <dbReference type="PIRSR" id="PIRSR601842-2"/>
    </source>
</evidence>
<dbReference type="GO" id="GO:0008270">
    <property type="term" value="F:zinc ion binding"/>
    <property type="evidence" value="ECO:0007669"/>
    <property type="project" value="InterPro"/>
</dbReference>
<evidence type="ECO:0000256" key="2">
    <source>
        <dbReference type="ARBA" id="ARBA00006006"/>
    </source>
</evidence>
<feature type="binding site" evidence="12">
    <location>
        <position position="429"/>
    </location>
    <ligand>
        <name>Zn(2+)</name>
        <dbReference type="ChEBI" id="CHEBI:29105"/>
        <note>catalytic</note>
    </ligand>
</feature>
<evidence type="ECO:0000313" key="15">
    <source>
        <dbReference type="EMBL" id="KAF2034825.1"/>
    </source>
</evidence>
<evidence type="ECO:0000259" key="14">
    <source>
        <dbReference type="Pfam" id="PF07504"/>
    </source>
</evidence>
<evidence type="ECO:0000256" key="8">
    <source>
        <dbReference type="ARBA" id="ARBA00022833"/>
    </source>
</evidence>
<feature type="signal peptide" evidence="13">
    <location>
        <begin position="1"/>
        <end position="17"/>
    </location>
</feature>
<sequence>MHTSLLASVALVALVGAHPSGHGKSLVGRAIDLNAFRLKATSQYVNASTTETSPVIHRSKRADYVEAATQLVKSIAKDAKFRVVGDHYVGSNGIAHVNFKQTANDLDIDNADFNVNVAADGSIFSYGNSFFAGSIPANPLTKRDLSDPVDALKTATGQLQLPIQAEKASAETAEGKETFTLKGTSGAVKDPEAKLVYLVKSDGSLALTWRVETDIMSNWLLTYVDAATNEEIHGVVDYSADATYQVYAWGLNDPSEGSRTTISNPWDITASEFTWQGTGTTTYNVPRGNNAIAQSNPSGGTAYLNNYRPSSSSQAFVYPFTTSMTPPSSFVDASIVQLFYTANTYHDLLYILGFTEKAGNFEVNNNGQGGTGNDMVILNTQDGSGTNNANFATPPDGQSGRMRMYIWNKSTPNRDSSFEAGVVIHEYTHGLSTRLTGGPANSNCLNALESGGMGEGWGDFMATAIRLKKGDTRATNYPMGAWINNSPAGIRKYVYSTSLTTNPHVYTDVDAISEVHGIGTVWATILYEVLWNLIDTYGKNDAAKPTFDSSGVPTDGKYLAMKLVIDGMALQPCSPNFVQARDAIIDADTALTGGKNKCDLWKAFAKRGLGTGAKYSSTKRTGSTAVPSGC</sequence>
<keyword evidence="8 12" id="KW-0862">Zinc</keyword>
<dbReference type="Pfam" id="PF02128">
    <property type="entry name" value="Peptidase_M36"/>
    <property type="match status" value="1"/>
</dbReference>
<keyword evidence="6 13" id="KW-0732">Signal</keyword>
<protein>
    <recommendedName>
        <fullName evidence="13">Extracellular metalloproteinase</fullName>
        <ecNumber evidence="13">3.4.24.-</ecNumber>
    </recommendedName>
    <alternativeName>
        <fullName evidence="13">Fungalysin</fullName>
    </alternativeName>
</protein>
<feature type="domain" description="FTP" evidence="14">
    <location>
        <begin position="80"/>
        <end position="130"/>
    </location>
</feature>
<dbReference type="CDD" id="cd09596">
    <property type="entry name" value="M36"/>
    <property type="match status" value="1"/>
</dbReference>
<evidence type="ECO:0000256" key="4">
    <source>
        <dbReference type="ARBA" id="ARBA00022670"/>
    </source>
</evidence>
<keyword evidence="3 13" id="KW-0964">Secreted</keyword>
<dbReference type="InterPro" id="IPR027268">
    <property type="entry name" value="Peptidase_M4/M1_CTD_sf"/>
</dbReference>
<accession>A0A9P4HGZ5</accession>
<gene>
    <name evidence="15" type="ORF">EK21DRAFT_55290</name>
</gene>
<evidence type="ECO:0000256" key="3">
    <source>
        <dbReference type="ARBA" id="ARBA00022525"/>
    </source>
</evidence>
<feature type="binding site" evidence="12">
    <location>
        <position position="425"/>
    </location>
    <ligand>
        <name>Zn(2+)</name>
        <dbReference type="ChEBI" id="CHEBI:29105"/>
        <note>catalytic</note>
    </ligand>
</feature>
<dbReference type="InterPro" id="IPR001842">
    <property type="entry name" value="Peptidase_M36"/>
</dbReference>
<keyword evidence="9 13" id="KW-0482">Metalloprotease</keyword>
<evidence type="ECO:0000256" key="5">
    <source>
        <dbReference type="ARBA" id="ARBA00022723"/>
    </source>
</evidence>
<proteinExistence type="inferred from homology"/>
<dbReference type="Proteomes" id="UP000799777">
    <property type="component" value="Unassembled WGS sequence"/>
</dbReference>
<keyword evidence="16" id="KW-1185">Reference proteome</keyword>
<comment type="caution">
    <text evidence="15">The sequence shown here is derived from an EMBL/GenBank/DDBJ whole genome shotgun (WGS) entry which is preliminary data.</text>
</comment>
<feature type="binding site" evidence="12">
    <location>
        <position position="241"/>
    </location>
    <ligand>
        <name>Zn(2+)</name>
        <dbReference type="ChEBI" id="CHEBI:29105"/>
        <note>catalytic</note>
    </ligand>
</feature>
<evidence type="ECO:0000256" key="1">
    <source>
        <dbReference type="ARBA" id="ARBA00004613"/>
    </source>
</evidence>
<dbReference type="InterPro" id="IPR050371">
    <property type="entry name" value="Fungal_virulence_M36"/>
</dbReference>
<dbReference type="PRINTS" id="PR00999">
    <property type="entry name" value="FUNGALYSIN"/>
</dbReference>
<evidence type="ECO:0000256" key="10">
    <source>
        <dbReference type="ARBA" id="ARBA00023145"/>
    </source>
</evidence>
<evidence type="ECO:0000256" key="7">
    <source>
        <dbReference type="ARBA" id="ARBA00022801"/>
    </source>
</evidence>
<evidence type="ECO:0000313" key="16">
    <source>
        <dbReference type="Proteomes" id="UP000799777"/>
    </source>
</evidence>
<dbReference type="Gene3D" id="1.10.390.10">
    <property type="entry name" value="Neutral Protease Domain 2"/>
    <property type="match status" value="1"/>
</dbReference>
<organism evidence="15 16">
    <name type="scientific">Setomelanomma holmii</name>
    <dbReference type="NCBI Taxonomy" id="210430"/>
    <lineage>
        <taxon>Eukaryota</taxon>
        <taxon>Fungi</taxon>
        <taxon>Dikarya</taxon>
        <taxon>Ascomycota</taxon>
        <taxon>Pezizomycotina</taxon>
        <taxon>Dothideomycetes</taxon>
        <taxon>Pleosporomycetidae</taxon>
        <taxon>Pleosporales</taxon>
        <taxon>Pleosporineae</taxon>
        <taxon>Phaeosphaeriaceae</taxon>
        <taxon>Setomelanomma</taxon>
    </lineage>
</organism>
<dbReference type="EMBL" id="ML978159">
    <property type="protein sequence ID" value="KAF2034825.1"/>
    <property type="molecule type" value="Genomic_DNA"/>
</dbReference>
<evidence type="ECO:0000256" key="9">
    <source>
        <dbReference type="ARBA" id="ARBA00023049"/>
    </source>
</evidence>
<evidence type="ECO:0000256" key="11">
    <source>
        <dbReference type="PIRSR" id="PIRSR601842-1"/>
    </source>
</evidence>
<dbReference type="GO" id="GO:0006508">
    <property type="term" value="P:proteolysis"/>
    <property type="evidence" value="ECO:0007669"/>
    <property type="project" value="UniProtKB-KW"/>
</dbReference>
<reference evidence="15" key="1">
    <citation type="journal article" date="2020" name="Stud. Mycol.">
        <title>101 Dothideomycetes genomes: a test case for predicting lifestyles and emergence of pathogens.</title>
        <authorList>
            <person name="Haridas S."/>
            <person name="Albert R."/>
            <person name="Binder M."/>
            <person name="Bloem J."/>
            <person name="Labutti K."/>
            <person name="Salamov A."/>
            <person name="Andreopoulos B."/>
            <person name="Baker S."/>
            <person name="Barry K."/>
            <person name="Bills G."/>
            <person name="Bluhm B."/>
            <person name="Cannon C."/>
            <person name="Castanera R."/>
            <person name="Culley D."/>
            <person name="Daum C."/>
            <person name="Ezra D."/>
            <person name="Gonzalez J."/>
            <person name="Henrissat B."/>
            <person name="Kuo A."/>
            <person name="Liang C."/>
            <person name="Lipzen A."/>
            <person name="Lutzoni F."/>
            <person name="Magnuson J."/>
            <person name="Mondo S."/>
            <person name="Nolan M."/>
            <person name="Ohm R."/>
            <person name="Pangilinan J."/>
            <person name="Park H.-J."/>
            <person name="Ramirez L."/>
            <person name="Alfaro M."/>
            <person name="Sun H."/>
            <person name="Tritt A."/>
            <person name="Yoshinaga Y."/>
            <person name="Zwiers L.-H."/>
            <person name="Turgeon B."/>
            <person name="Goodwin S."/>
            <person name="Spatafora J."/>
            <person name="Crous P."/>
            <person name="Grigoriev I."/>
        </authorList>
    </citation>
    <scope>NUCLEOTIDE SEQUENCE</scope>
    <source>
        <strain evidence="15">CBS 110217</strain>
    </source>
</reference>
<dbReference type="PANTHER" id="PTHR33478:SF1">
    <property type="entry name" value="EXTRACELLULAR METALLOPROTEINASE MEP"/>
    <property type="match status" value="1"/>
</dbReference>
<dbReference type="Gene3D" id="3.10.170.10">
    <property type="match status" value="1"/>
</dbReference>
<feature type="active site" evidence="11">
    <location>
        <position position="426"/>
    </location>
</feature>
<feature type="chain" id="PRO_5040537855" description="Extracellular metalloproteinase" evidence="13">
    <location>
        <begin position="18"/>
        <end position="630"/>
    </location>
</feature>
<keyword evidence="4 13" id="KW-0645">Protease</keyword>
<keyword evidence="10 13" id="KW-0865">Zymogen</keyword>
<dbReference type="PANTHER" id="PTHR33478">
    <property type="entry name" value="EXTRACELLULAR METALLOPROTEINASE MEP"/>
    <property type="match status" value="1"/>
</dbReference>
<evidence type="ECO:0000256" key="6">
    <source>
        <dbReference type="ARBA" id="ARBA00022729"/>
    </source>
</evidence>
<dbReference type="EC" id="3.4.24.-" evidence="13"/>
<comment type="similarity">
    <text evidence="2 13">Belongs to the peptidase M36 family.</text>
</comment>
<evidence type="ECO:0000256" key="13">
    <source>
        <dbReference type="RuleBase" id="RU364017"/>
    </source>
</evidence>
<comment type="subcellular location">
    <subcellularLocation>
        <location evidence="1 13">Secreted</location>
    </subcellularLocation>
</comment>
<dbReference type="OrthoDB" id="3227768at2759"/>